<feature type="disulfide bond" evidence="6">
    <location>
        <begin position="360"/>
        <end position="421"/>
    </location>
</feature>
<dbReference type="PROSITE" id="PS50287">
    <property type="entry name" value="SRCR_2"/>
    <property type="match status" value="2"/>
</dbReference>
<dbReference type="InterPro" id="IPR049883">
    <property type="entry name" value="NOTCH1_EGF-like"/>
</dbReference>
<evidence type="ECO:0000256" key="7">
    <source>
        <dbReference type="SAM" id="SignalP"/>
    </source>
</evidence>
<dbReference type="GeneID" id="105020101"/>
<feature type="domain" description="SRCR" evidence="8">
    <location>
        <begin position="427"/>
        <end position="527"/>
    </location>
</feature>
<feature type="domain" description="SRCR" evidence="8">
    <location>
        <begin position="322"/>
        <end position="422"/>
    </location>
</feature>
<dbReference type="PANTHER" id="PTHR48071:SF18">
    <property type="entry name" value="DELETED IN MALIGNANT BRAIN TUMORS 1 PROTEIN-RELATED"/>
    <property type="match status" value="1"/>
</dbReference>
<dbReference type="SUPFAM" id="SSF56487">
    <property type="entry name" value="SRCR-like"/>
    <property type="match status" value="2"/>
</dbReference>
<dbReference type="CDD" id="cd00054">
    <property type="entry name" value="EGF_CA"/>
    <property type="match status" value="1"/>
</dbReference>
<dbReference type="PANTHER" id="PTHR48071">
    <property type="entry name" value="SRCR DOMAIN-CONTAINING PROTEIN"/>
    <property type="match status" value="1"/>
</dbReference>
<sequence>MTSPVVLLLVLLIPASTADSTGSVATSCEACHPNAACSLFPLDNEIEGPVRHSQSVICNCREGYVGDGLNCYDRTACQRNDSCCDQGYRWSSELGCVDVDECSLPDQPCAGSQVCENTLGSFTCLVSPEDPHTQGPRSVLFGCGGTQCPAGQDCLSINGTTRCGDPCQIYTELNDSWRSTNVRANHSAPECDSRGDWRGWYRMFIGNASVQMPERCISSHLCGTDAPLWLRTPHPVPSDGIVKRRVCGSWERGCCQFQSNPIHVKACPGNYYVYKFVSPTLCRLAYCADANTAVCGTCSNGETCVSEDKINWRCEMHVGAQIRLVNGDNYCSGRVEIFHSHQWGTVCDDEWDIKDAEVVCRQLGCGRALSSLGLAAFGPGSGRIWMDNVRCSGNESSLTQCGHNGFGTFNCGHQEDAGVVCSVDNSIRLVNGDNYCSGRVEIFHSRQWGTVCDNEWDIKDAEVVCRQLGCGRALDTPSSAAFGPGSGQIWMDNVRCSGSESSLTQCGHNGFGTHNCSHSEDAGVVCSAWPTFPDPELLCGQNLLQVGLQREALEAAGLNASSAHLADRRCVAHVERNGQVWYQVERREGRCGNLLKTNRTHMVFSNSLFVYPLPLGNVSFSRPVSIPITCIYPLDTKTSLDVVIAPRLFRKEVGVVGIGARATATMSLYRNTDYTEPFPAGQITLPIGSVLHVGVAVEESETGRLVVVLETCYATPSPNPDDHMQYPLIQNRCPSDPTQVTVDESGSSLRARFSALLFLYQGDYRDVYLHCSLSLCDRGSQSCTPNCSRRISRSVSSPVSRVPLTIGPISWTGGPE</sequence>
<dbReference type="SMART" id="SM00202">
    <property type="entry name" value="SR"/>
    <property type="match status" value="2"/>
</dbReference>
<evidence type="ECO:0000259" key="9">
    <source>
        <dbReference type="PROSITE" id="PS51034"/>
    </source>
</evidence>
<evidence type="ECO:0000313" key="10">
    <source>
        <dbReference type="Ensembl" id="ENSELUP00000001413.3"/>
    </source>
</evidence>
<evidence type="ECO:0000256" key="5">
    <source>
        <dbReference type="ARBA" id="ARBA00023180"/>
    </source>
</evidence>
<dbReference type="STRING" id="8010.ENSELUP00000001413"/>
<dbReference type="Proteomes" id="UP000265140">
    <property type="component" value="Chromosome 22"/>
</dbReference>
<dbReference type="Gene3D" id="3.10.250.10">
    <property type="entry name" value="SRCR-like domain"/>
    <property type="match status" value="2"/>
</dbReference>
<dbReference type="InterPro" id="IPR001190">
    <property type="entry name" value="SRCR"/>
</dbReference>
<dbReference type="PROSITE" id="PS01187">
    <property type="entry name" value="EGF_CA"/>
    <property type="match status" value="1"/>
</dbReference>
<evidence type="ECO:0000256" key="6">
    <source>
        <dbReference type="PROSITE-ProRule" id="PRU00196"/>
    </source>
</evidence>
<dbReference type="Gene3D" id="2.10.25.10">
    <property type="entry name" value="Laminin"/>
    <property type="match status" value="2"/>
</dbReference>
<feature type="disulfide bond" evidence="6">
    <location>
        <begin position="347"/>
        <end position="411"/>
    </location>
</feature>
<dbReference type="FunFam" id="3.10.250.10:FF:000006">
    <property type="entry name" value="neurotrypsin isoform X2"/>
    <property type="match status" value="2"/>
</dbReference>
<dbReference type="KEGG" id="els:105020101"/>
<dbReference type="Pfam" id="PF23283">
    <property type="entry name" value="D8C_UMOD"/>
    <property type="match status" value="1"/>
</dbReference>
<dbReference type="FunCoup" id="A0A3P8XCU0">
    <property type="interactions" value="655"/>
</dbReference>
<dbReference type="InterPro" id="IPR018097">
    <property type="entry name" value="EGF_Ca-bd_CS"/>
</dbReference>
<keyword evidence="4 6" id="KW-1015">Disulfide bond</keyword>
<protein>
    <recommendedName>
        <fullName evidence="12">ZP domain-containing protein</fullName>
    </recommendedName>
</protein>
<dbReference type="InterPro" id="IPR042235">
    <property type="entry name" value="ZP-C_dom"/>
</dbReference>
<dbReference type="Pfam" id="PF00100">
    <property type="entry name" value="Zona_pellucida"/>
    <property type="match status" value="1"/>
</dbReference>
<dbReference type="Gene3D" id="2.60.40.3210">
    <property type="entry name" value="Zona pellucida, ZP-N domain"/>
    <property type="match status" value="1"/>
</dbReference>
<dbReference type="InterPro" id="IPR057774">
    <property type="entry name" value="D8C_UMOD/GP2/OIT3-like"/>
</dbReference>
<keyword evidence="5" id="KW-0325">Glycoprotein</keyword>
<dbReference type="RefSeq" id="XP_028972388.2">
    <property type="nucleotide sequence ID" value="XM_029116555.2"/>
</dbReference>
<feature type="signal peptide" evidence="7">
    <location>
        <begin position="1"/>
        <end position="18"/>
    </location>
</feature>
<feature type="chain" id="PRO_5044275442" description="ZP domain-containing protein" evidence="7">
    <location>
        <begin position="19"/>
        <end position="816"/>
    </location>
</feature>
<dbReference type="GO" id="GO:0016020">
    <property type="term" value="C:membrane"/>
    <property type="evidence" value="ECO:0007669"/>
    <property type="project" value="InterPro"/>
</dbReference>
<reference evidence="11" key="1">
    <citation type="journal article" date="2014" name="PLoS ONE">
        <title>The genome and linkage map of the northern pike (Esox lucius): conserved synteny revealed between the salmonid sister group and the Neoteleostei.</title>
        <authorList>
            <person name="Rondeau E.B."/>
            <person name="Minkley D.R."/>
            <person name="Leong J.S."/>
            <person name="Messmer A.M."/>
            <person name="Jantzen J.R."/>
            <person name="von Schalburg K.R."/>
            <person name="Lemon C."/>
            <person name="Bird N.H."/>
            <person name="Koop B.F."/>
        </authorList>
    </citation>
    <scope>NUCLEOTIDE SEQUENCE</scope>
</reference>
<dbReference type="GO" id="GO:0005509">
    <property type="term" value="F:calcium ion binding"/>
    <property type="evidence" value="ECO:0007669"/>
    <property type="project" value="InterPro"/>
</dbReference>
<dbReference type="GeneTree" id="ENSGT00950000183145"/>
<dbReference type="Pfam" id="PF07645">
    <property type="entry name" value="EGF_CA"/>
    <property type="match status" value="1"/>
</dbReference>
<dbReference type="SMART" id="SM00241">
    <property type="entry name" value="ZP"/>
    <property type="match status" value="1"/>
</dbReference>
<dbReference type="InterPro" id="IPR001507">
    <property type="entry name" value="ZP_dom"/>
</dbReference>
<feature type="disulfide bond" evidence="6">
    <location>
        <begin position="465"/>
        <end position="526"/>
    </location>
</feature>
<dbReference type="SUPFAM" id="SSF57196">
    <property type="entry name" value="EGF/Laminin"/>
    <property type="match status" value="1"/>
</dbReference>
<name>A0A3P8XCU0_ESOLU</name>
<dbReference type="Bgee" id="ENSELUG00000002908">
    <property type="expression patterns" value="Expressed in digestive tract and 2 other cell types or tissues"/>
</dbReference>
<dbReference type="InterPro" id="IPR036772">
    <property type="entry name" value="SRCR-like_dom_sf"/>
</dbReference>
<reference evidence="10" key="2">
    <citation type="submission" date="2020-02" db="EMBL/GenBank/DDBJ databases">
        <title>Esox lucius (northern pike) genome, fEsoLuc1, primary haplotype.</title>
        <authorList>
            <person name="Myers G."/>
            <person name="Karagic N."/>
            <person name="Meyer A."/>
            <person name="Pippel M."/>
            <person name="Reichard M."/>
            <person name="Winkler S."/>
            <person name="Tracey A."/>
            <person name="Sims Y."/>
            <person name="Howe K."/>
            <person name="Rhie A."/>
            <person name="Formenti G."/>
            <person name="Durbin R."/>
            <person name="Fedrigo O."/>
            <person name="Jarvis E.D."/>
        </authorList>
    </citation>
    <scope>NUCLEOTIDE SEQUENCE [LARGE SCALE GENOMIC DNA]</scope>
</reference>
<dbReference type="OMA" id="YLGLFQC"/>
<dbReference type="PRINTS" id="PR00258">
    <property type="entry name" value="SPERACTRCPTR"/>
</dbReference>
<reference evidence="10" key="3">
    <citation type="submission" date="2025-08" db="UniProtKB">
        <authorList>
            <consortium name="Ensembl"/>
        </authorList>
    </citation>
    <scope>IDENTIFICATION</scope>
</reference>
<dbReference type="PROSITE" id="PS51034">
    <property type="entry name" value="ZP_2"/>
    <property type="match status" value="1"/>
</dbReference>
<evidence type="ECO:0000256" key="4">
    <source>
        <dbReference type="ARBA" id="ARBA00023157"/>
    </source>
</evidence>
<reference evidence="10" key="4">
    <citation type="submission" date="2025-09" db="UniProtKB">
        <authorList>
            <consortium name="Ensembl"/>
        </authorList>
    </citation>
    <scope>IDENTIFICATION</scope>
</reference>
<evidence type="ECO:0000259" key="8">
    <source>
        <dbReference type="PROSITE" id="PS50287"/>
    </source>
</evidence>
<evidence type="ECO:0000256" key="2">
    <source>
        <dbReference type="ARBA" id="ARBA00022729"/>
    </source>
</evidence>
<dbReference type="PROSITE" id="PS00420">
    <property type="entry name" value="SRCR_1"/>
    <property type="match status" value="2"/>
</dbReference>
<keyword evidence="11" id="KW-1185">Reference proteome</keyword>
<organism evidence="10 11">
    <name type="scientific">Esox lucius</name>
    <name type="common">Northern pike</name>
    <dbReference type="NCBI Taxonomy" id="8010"/>
    <lineage>
        <taxon>Eukaryota</taxon>
        <taxon>Metazoa</taxon>
        <taxon>Chordata</taxon>
        <taxon>Craniata</taxon>
        <taxon>Vertebrata</taxon>
        <taxon>Euteleostomi</taxon>
        <taxon>Actinopterygii</taxon>
        <taxon>Neopterygii</taxon>
        <taxon>Teleostei</taxon>
        <taxon>Protacanthopterygii</taxon>
        <taxon>Esociformes</taxon>
        <taxon>Esocidae</taxon>
        <taxon>Esox</taxon>
    </lineage>
</organism>
<dbReference type="GO" id="GO:0032502">
    <property type="term" value="P:developmental process"/>
    <property type="evidence" value="ECO:0007669"/>
    <property type="project" value="UniProtKB-ARBA"/>
</dbReference>
<feature type="disulfide bond" evidence="6">
    <location>
        <begin position="496"/>
        <end position="506"/>
    </location>
</feature>
<feature type="disulfide bond" evidence="6">
    <location>
        <begin position="391"/>
        <end position="401"/>
    </location>
</feature>
<evidence type="ECO:0000256" key="3">
    <source>
        <dbReference type="ARBA" id="ARBA00022737"/>
    </source>
</evidence>
<dbReference type="InterPro" id="IPR055355">
    <property type="entry name" value="ZP-C"/>
</dbReference>
<proteinExistence type="predicted"/>
<dbReference type="Ensembl" id="ENSELUT00000017418.3">
    <property type="protein sequence ID" value="ENSELUP00000001413.3"/>
    <property type="gene ID" value="ENSELUG00000002908.3"/>
</dbReference>
<keyword evidence="1" id="KW-0245">EGF-like domain</keyword>
<accession>A0A3P8XCU0</accession>
<dbReference type="InParanoid" id="A0A3P8XCU0"/>
<dbReference type="AlphaFoldDB" id="A0A3P8XCU0"/>
<feature type="disulfide bond" evidence="6">
    <location>
        <begin position="452"/>
        <end position="516"/>
    </location>
</feature>
<feature type="domain" description="ZP" evidence="9">
    <location>
        <begin position="538"/>
        <end position="794"/>
    </location>
</feature>
<dbReference type="Pfam" id="PF00530">
    <property type="entry name" value="SRCR"/>
    <property type="match status" value="2"/>
</dbReference>
<evidence type="ECO:0000256" key="1">
    <source>
        <dbReference type="ARBA" id="ARBA00022536"/>
    </source>
</evidence>
<keyword evidence="2 7" id="KW-0732">Signal</keyword>
<dbReference type="Gene3D" id="2.60.40.4100">
    <property type="entry name" value="Zona pellucida, ZP-C domain"/>
    <property type="match status" value="1"/>
</dbReference>
<keyword evidence="3" id="KW-0677">Repeat</keyword>
<evidence type="ECO:0000313" key="11">
    <source>
        <dbReference type="Proteomes" id="UP000265140"/>
    </source>
</evidence>
<evidence type="ECO:0008006" key="12">
    <source>
        <dbReference type="Google" id="ProtNLM"/>
    </source>
</evidence>